<sequence>MNFKNFVIEHKQAFLVILVAIILSPLFALAADAVGYSEPLEKSAEHLGAEESPIYSGILPDYSVPGIDSPIGTFLAGLVGSIVTLIIMLGVTMAIKGRRN</sequence>
<feature type="domain" description="PDGLE" evidence="7">
    <location>
        <begin position="32"/>
        <end position="96"/>
    </location>
</feature>
<evidence type="ECO:0000259" key="7">
    <source>
        <dbReference type="Pfam" id="PF13190"/>
    </source>
</evidence>
<evidence type="ECO:0000256" key="2">
    <source>
        <dbReference type="ARBA" id="ARBA00022475"/>
    </source>
</evidence>
<evidence type="ECO:0000256" key="3">
    <source>
        <dbReference type="ARBA" id="ARBA00022692"/>
    </source>
</evidence>
<comment type="caution">
    <text evidence="8">The sequence shown here is derived from an EMBL/GenBank/DDBJ whole genome shotgun (WGS) entry which is preliminary data.</text>
</comment>
<feature type="transmembrane region" description="Helical" evidence="6">
    <location>
        <begin position="71"/>
        <end position="95"/>
    </location>
</feature>
<keyword evidence="2" id="KW-1003">Cell membrane</keyword>
<evidence type="ECO:0000256" key="6">
    <source>
        <dbReference type="SAM" id="Phobius"/>
    </source>
</evidence>
<comment type="subcellular location">
    <subcellularLocation>
        <location evidence="1">Cell membrane</location>
    </subcellularLocation>
</comment>
<organism evidence="8 9">
    <name type="scientific">Candidatus Methanofastidiosum methylothiophilum</name>
    <dbReference type="NCBI Taxonomy" id="1705564"/>
    <lineage>
        <taxon>Archaea</taxon>
        <taxon>Methanobacteriati</taxon>
        <taxon>Methanobacteriota</taxon>
        <taxon>Stenosarchaea group</taxon>
        <taxon>Candidatus Methanofastidiosia</taxon>
        <taxon>Candidatus Methanofastidiosales</taxon>
        <taxon>Candidatus Methanofastidiosaceae</taxon>
        <taxon>Candidatus Methanofastidiosum</taxon>
    </lineage>
</organism>
<evidence type="ECO:0000313" key="9">
    <source>
        <dbReference type="Proteomes" id="UP000075398"/>
    </source>
</evidence>
<dbReference type="EMBL" id="LNGC01000070">
    <property type="protein sequence ID" value="KYC50612.1"/>
    <property type="molecule type" value="Genomic_DNA"/>
</dbReference>
<accession>A0A150J094</accession>
<evidence type="ECO:0000313" key="8">
    <source>
        <dbReference type="EMBL" id="KYC50612.1"/>
    </source>
</evidence>
<name>A0A150J094_9EURY</name>
<dbReference type="Pfam" id="PF13190">
    <property type="entry name" value="PDGLE"/>
    <property type="match status" value="1"/>
</dbReference>
<dbReference type="InterPro" id="IPR025937">
    <property type="entry name" value="PDGLE_dom"/>
</dbReference>
<evidence type="ECO:0000256" key="1">
    <source>
        <dbReference type="ARBA" id="ARBA00004236"/>
    </source>
</evidence>
<dbReference type="AlphaFoldDB" id="A0A150J094"/>
<keyword evidence="3 6" id="KW-0812">Transmembrane</keyword>
<evidence type="ECO:0000256" key="4">
    <source>
        <dbReference type="ARBA" id="ARBA00022989"/>
    </source>
</evidence>
<dbReference type="GO" id="GO:0005886">
    <property type="term" value="C:plasma membrane"/>
    <property type="evidence" value="ECO:0007669"/>
    <property type="project" value="UniProtKB-SubCell"/>
</dbReference>
<proteinExistence type="predicted"/>
<keyword evidence="5 6" id="KW-0472">Membrane</keyword>
<reference evidence="8 9" key="1">
    <citation type="journal article" date="2016" name="ISME J.">
        <title>Chasing the elusive Euryarchaeota class WSA2: genomes reveal a uniquely fastidious methyl-reducing methanogen.</title>
        <authorList>
            <person name="Nobu M.K."/>
            <person name="Narihiro T."/>
            <person name="Kuroda K."/>
            <person name="Mei R."/>
            <person name="Liu W.T."/>
        </authorList>
    </citation>
    <scope>NUCLEOTIDE SEQUENCE [LARGE SCALE GENOMIC DNA]</scope>
    <source>
        <strain evidence="8">U1lsi0528_Bin055</strain>
    </source>
</reference>
<protein>
    <submittedName>
        <fullName evidence="8">Cobalt transport protein CbiN</fullName>
    </submittedName>
</protein>
<evidence type="ECO:0000256" key="5">
    <source>
        <dbReference type="ARBA" id="ARBA00023136"/>
    </source>
</evidence>
<gene>
    <name evidence="8" type="ORF">AMQ22_01432</name>
</gene>
<dbReference type="Proteomes" id="UP000075398">
    <property type="component" value="Unassembled WGS sequence"/>
</dbReference>
<keyword evidence="4 6" id="KW-1133">Transmembrane helix</keyword>